<dbReference type="EMBL" id="QLNT01000025">
    <property type="protein sequence ID" value="KAF3059030.1"/>
    <property type="molecule type" value="Genomic_DNA"/>
</dbReference>
<proteinExistence type="predicted"/>
<protein>
    <submittedName>
        <fullName evidence="1">Uncharacterized protein</fullName>
    </submittedName>
</protein>
<dbReference type="AlphaFoldDB" id="A0A9P4X5B2"/>
<accession>A0A9P4X5B2</accession>
<dbReference type="Proteomes" id="UP000801864">
    <property type="component" value="Unassembled WGS sequence"/>
</dbReference>
<name>A0A9P4X5B2_9HYPO</name>
<gene>
    <name evidence="1" type="ORF">CFAM422_011727</name>
</gene>
<evidence type="ECO:0000313" key="2">
    <source>
        <dbReference type="Proteomes" id="UP000801864"/>
    </source>
</evidence>
<sequence length="124" mass="14135">MAHEARSWDLYGDPGLVFGAYHLDWRQTWDTDPSPALLFIVRIMRLFGGRKEEDCKIQSVVHEKMAASRLMICSAGQTSPDIKSMVQFVLSKNSLTLRVEKRSFTWPLLLATEWGSFRLASFPG</sequence>
<keyword evidence="2" id="KW-1185">Reference proteome</keyword>
<organism evidence="1 2">
    <name type="scientific">Trichoderma lentiforme</name>
    <dbReference type="NCBI Taxonomy" id="1567552"/>
    <lineage>
        <taxon>Eukaryota</taxon>
        <taxon>Fungi</taxon>
        <taxon>Dikarya</taxon>
        <taxon>Ascomycota</taxon>
        <taxon>Pezizomycotina</taxon>
        <taxon>Sordariomycetes</taxon>
        <taxon>Hypocreomycetidae</taxon>
        <taxon>Hypocreales</taxon>
        <taxon>Hypocreaceae</taxon>
        <taxon>Trichoderma</taxon>
    </lineage>
</organism>
<reference evidence="1 2" key="1">
    <citation type="submission" date="2018-06" db="EMBL/GenBank/DDBJ databases">
        <title>Genome analysis of cellulolytic fungus Trichoderma lentiforme CFAM-422.</title>
        <authorList>
            <person name="Steindorff A.S."/>
            <person name="Formighieri E.F."/>
            <person name="Midorikawa G.E.O."/>
            <person name="Tamietti M.S."/>
            <person name="Ramos E.Z."/>
            <person name="Silva A.S."/>
            <person name="Bon E.P.S."/>
            <person name="Mendes T.D."/>
            <person name="Damaso M.C.T."/>
            <person name="Favaro L.C.L."/>
        </authorList>
    </citation>
    <scope>NUCLEOTIDE SEQUENCE [LARGE SCALE GENOMIC DNA]</scope>
    <source>
        <strain evidence="1 2">CFAM-422</strain>
    </source>
</reference>
<comment type="caution">
    <text evidence="1">The sequence shown here is derived from an EMBL/GenBank/DDBJ whole genome shotgun (WGS) entry which is preliminary data.</text>
</comment>
<evidence type="ECO:0000313" key="1">
    <source>
        <dbReference type="EMBL" id="KAF3059030.1"/>
    </source>
</evidence>